<dbReference type="InterPro" id="IPR041492">
    <property type="entry name" value="HAD_2"/>
</dbReference>
<dbReference type="GO" id="GO:0008967">
    <property type="term" value="F:phosphoglycolate phosphatase activity"/>
    <property type="evidence" value="ECO:0007669"/>
    <property type="project" value="TreeGrafter"/>
</dbReference>
<dbReference type="InterPro" id="IPR006439">
    <property type="entry name" value="HAD-SF_hydro_IA"/>
</dbReference>
<dbReference type="SUPFAM" id="SSF56784">
    <property type="entry name" value="HAD-like"/>
    <property type="match status" value="1"/>
</dbReference>
<protein>
    <submittedName>
        <fullName evidence="2">Hydrolase</fullName>
    </submittedName>
</protein>
<dbReference type="KEGG" id="hlr:HALLA_11070"/>
<dbReference type="AlphaFoldDB" id="W0JKS1"/>
<evidence type="ECO:0000256" key="1">
    <source>
        <dbReference type="ARBA" id="ARBA00007958"/>
    </source>
</evidence>
<dbReference type="STRING" id="797299.HALLA_11070"/>
<dbReference type="PANTHER" id="PTHR43434">
    <property type="entry name" value="PHOSPHOGLYCOLATE PHOSPHATASE"/>
    <property type="match status" value="1"/>
</dbReference>
<dbReference type="PATRIC" id="fig|797299.3.peg.1248"/>
<reference evidence="2 3" key="1">
    <citation type="submission" date="2014-01" db="EMBL/GenBank/DDBJ databases">
        <authorList>
            <consortium name="DOE Joint Genome Institute"/>
            <person name="Anderson I."/>
            <person name="Huntemann M."/>
            <person name="Han J."/>
            <person name="Chen A."/>
            <person name="Kyrpides N."/>
            <person name="Mavromatis K."/>
            <person name="Markowitz V."/>
            <person name="Palaniappan K."/>
            <person name="Ivanova N."/>
            <person name="Schaumberg A."/>
            <person name="Pati A."/>
            <person name="Liolios K."/>
            <person name="Nordberg H.P."/>
            <person name="Cantor M.N."/>
            <person name="Hua S.X."/>
            <person name="Woyke T."/>
        </authorList>
    </citation>
    <scope>NUCLEOTIDE SEQUENCE [LARGE SCALE GENOMIC DNA]</scope>
    <source>
        <strain evidence="2 3">XH-48</strain>
    </source>
</reference>
<dbReference type="EMBL" id="CP007055">
    <property type="protein sequence ID" value="AHF99320.1"/>
    <property type="molecule type" value="Genomic_DNA"/>
</dbReference>
<dbReference type="NCBIfam" id="TIGR01549">
    <property type="entry name" value="HAD-SF-IA-v1"/>
    <property type="match status" value="1"/>
</dbReference>
<dbReference type="RefSeq" id="WP_049952525.1">
    <property type="nucleotide sequence ID" value="NZ_CP007055.1"/>
</dbReference>
<dbReference type="Pfam" id="PF13419">
    <property type="entry name" value="HAD_2"/>
    <property type="match status" value="1"/>
</dbReference>
<gene>
    <name evidence="2" type="ORF">HALLA_11070</name>
</gene>
<dbReference type="OrthoDB" id="115864at2157"/>
<name>W0JKS1_9EURY</name>
<dbReference type="GeneID" id="25145001"/>
<keyword evidence="2" id="KW-0378">Hydrolase</keyword>
<dbReference type="InterPro" id="IPR036412">
    <property type="entry name" value="HAD-like_sf"/>
</dbReference>
<sequence>MTTYDTVLFDSDGILVEPPASETQAGATRDALRSVGAANVEAHHVDAIVEGVTLEDLYEICSTHDLEPERFWEARERLDEESQFETFRDGARTRYEDVTVISDLRQRCGVVSNNHHSTIEFVLEYFDLHSLFETYYGREKTIESLELKKPNTYYLEKALDDLEADSALYVGDSESDVIAAHRAGMDSVFVRRNHCRSVDLSVTPTYEVSDLLELADIVDHSETGR</sequence>
<comment type="similarity">
    <text evidence="1">Belongs to the HAD-like hydrolase superfamily.</text>
</comment>
<organism evidence="2 3">
    <name type="scientific">Halostagnicola larsenii XH-48</name>
    <dbReference type="NCBI Taxonomy" id="797299"/>
    <lineage>
        <taxon>Archaea</taxon>
        <taxon>Methanobacteriati</taxon>
        <taxon>Methanobacteriota</taxon>
        <taxon>Stenosarchaea group</taxon>
        <taxon>Halobacteria</taxon>
        <taxon>Halobacteriales</taxon>
        <taxon>Natrialbaceae</taxon>
        <taxon>Halostagnicola</taxon>
    </lineage>
</organism>
<evidence type="ECO:0000313" key="3">
    <source>
        <dbReference type="Proteomes" id="UP000019024"/>
    </source>
</evidence>
<dbReference type="InterPro" id="IPR050155">
    <property type="entry name" value="HAD-like_hydrolase_sf"/>
</dbReference>
<evidence type="ECO:0000313" key="2">
    <source>
        <dbReference type="EMBL" id="AHF99320.1"/>
    </source>
</evidence>
<dbReference type="InterPro" id="IPR023214">
    <property type="entry name" value="HAD_sf"/>
</dbReference>
<keyword evidence="3" id="KW-1185">Reference proteome</keyword>
<dbReference type="HOGENOM" id="CLU_108335_0_0_2"/>
<dbReference type="Gene3D" id="3.40.50.1000">
    <property type="entry name" value="HAD superfamily/HAD-like"/>
    <property type="match status" value="1"/>
</dbReference>
<dbReference type="GO" id="GO:0006281">
    <property type="term" value="P:DNA repair"/>
    <property type="evidence" value="ECO:0007669"/>
    <property type="project" value="TreeGrafter"/>
</dbReference>
<dbReference type="PANTHER" id="PTHR43434:SF1">
    <property type="entry name" value="PHOSPHOGLYCOLATE PHOSPHATASE"/>
    <property type="match status" value="1"/>
</dbReference>
<dbReference type="SFLD" id="SFLDS00003">
    <property type="entry name" value="Haloacid_Dehalogenase"/>
    <property type="match status" value="1"/>
</dbReference>
<dbReference type="eggNOG" id="arCOG02292">
    <property type="taxonomic scope" value="Archaea"/>
</dbReference>
<dbReference type="SFLD" id="SFLDG01129">
    <property type="entry name" value="C1.5:_HAD__Beta-PGM__Phosphata"/>
    <property type="match status" value="1"/>
</dbReference>
<accession>W0JKS1</accession>
<proteinExistence type="inferred from homology"/>
<dbReference type="Proteomes" id="UP000019024">
    <property type="component" value="Chromosome"/>
</dbReference>